<evidence type="ECO:0000313" key="3">
    <source>
        <dbReference type="Proteomes" id="UP000677228"/>
    </source>
</evidence>
<protein>
    <recommendedName>
        <fullName evidence="4">EF-hand domain-containing protein</fullName>
    </recommendedName>
</protein>
<dbReference type="AlphaFoldDB" id="A0A8S2DDJ9"/>
<dbReference type="EMBL" id="CAJNOK010002633">
    <property type="protein sequence ID" value="CAF0868623.1"/>
    <property type="molecule type" value="Genomic_DNA"/>
</dbReference>
<comment type="caution">
    <text evidence="1">The sequence shown here is derived from an EMBL/GenBank/DDBJ whole genome shotgun (WGS) entry which is preliminary data.</text>
</comment>
<reference evidence="1" key="1">
    <citation type="submission" date="2021-02" db="EMBL/GenBank/DDBJ databases">
        <authorList>
            <person name="Nowell W R."/>
        </authorList>
    </citation>
    <scope>NUCLEOTIDE SEQUENCE</scope>
</reference>
<evidence type="ECO:0000313" key="1">
    <source>
        <dbReference type="EMBL" id="CAF0868623.1"/>
    </source>
</evidence>
<proteinExistence type="predicted"/>
<dbReference type="Gene3D" id="1.10.238.10">
    <property type="entry name" value="EF-hand"/>
    <property type="match status" value="1"/>
</dbReference>
<name>A0A8S2DDJ9_9BILA</name>
<evidence type="ECO:0008006" key="4">
    <source>
        <dbReference type="Google" id="ProtNLM"/>
    </source>
</evidence>
<sequence>MGNKSGTYDSLLEETKGQLMKKTGMSAHDLEVWYKEISTRSTKGKLSKNQMINIYKDLSDLDSTRIENCIGTLTNVFDEDHSGTVGNNHFIYFIITK</sequence>
<dbReference type="Proteomes" id="UP000682733">
    <property type="component" value="Unassembled WGS sequence"/>
</dbReference>
<accession>A0A8S2DDJ9</accession>
<organism evidence="1 3">
    <name type="scientific">Didymodactylos carnosus</name>
    <dbReference type="NCBI Taxonomy" id="1234261"/>
    <lineage>
        <taxon>Eukaryota</taxon>
        <taxon>Metazoa</taxon>
        <taxon>Spiralia</taxon>
        <taxon>Gnathifera</taxon>
        <taxon>Rotifera</taxon>
        <taxon>Eurotatoria</taxon>
        <taxon>Bdelloidea</taxon>
        <taxon>Philodinida</taxon>
        <taxon>Philodinidae</taxon>
        <taxon>Didymodactylos</taxon>
    </lineage>
</organism>
<gene>
    <name evidence="1" type="ORF">OVA965_LOCUS8012</name>
    <name evidence="2" type="ORF">TMI583_LOCUS8008</name>
</gene>
<dbReference type="Proteomes" id="UP000677228">
    <property type="component" value="Unassembled WGS sequence"/>
</dbReference>
<dbReference type="EMBL" id="CAJOBA010002634">
    <property type="protein sequence ID" value="CAF3653441.1"/>
    <property type="molecule type" value="Genomic_DNA"/>
</dbReference>
<dbReference type="InterPro" id="IPR011992">
    <property type="entry name" value="EF-hand-dom_pair"/>
</dbReference>
<evidence type="ECO:0000313" key="2">
    <source>
        <dbReference type="EMBL" id="CAF3653441.1"/>
    </source>
</evidence>
<dbReference type="SUPFAM" id="SSF47473">
    <property type="entry name" value="EF-hand"/>
    <property type="match status" value="1"/>
</dbReference>